<name>A0ABN2NJY2_9PSEU</name>
<dbReference type="EMBL" id="BAAAQK010000025">
    <property type="protein sequence ID" value="GAA1871785.1"/>
    <property type="molecule type" value="Genomic_DNA"/>
</dbReference>
<reference evidence="1 2" key="1">
    <citation type="journal article" date="2019" name="Int. J. Syst. Evol. Microbiol.">
        <title>The Global Catalogue of Microorganisms (GCM) 10K type strain sequencing project: providing services to taxonomists for standard genome sequencing and annotation.</title>
        <authorList>
            <consortium name="The Broad Institute Genomics Platform"/>
            <consortium name="The Broad Institute Genome Sequencing Center for Infectious Disease"/>
            <person name="Wu L."/>
            <person name="Ma J."/>
        </authorList>
    </citation>
    <scope>NUCLEOTIDE SEQUENCE [LARGE SCALE GENOMIC DNA]</scope>
    <source>
        <strain evidence="1 2">JCM 16009</strain>
    </source>
</reference>
<organism evidence="1 2">
    <name type="scientific">Pseudonocardia ailaonensis</name>
    <dbReference type="NCBI Taxonomy" id="367279"/>
    <lineage>
        <taxon>Bacteria</taxon>
        <taxon>Bacillati</taxon>
        <taxon>Actinomycetota</taxon>
        <taxon>Actinomycetes</taxon>
        <taxon>Pseudonocardiales</taxon>
        <taxon>Pseudonocardiaceae</taxon>
        <taxon>Pseudonocardia</taxon>
    </lineage>
</organism>
<proteinExistence type="predicted"/>
<accession>A0ABN2NJY2</accession>
<gene>
    <name evidence="1" type="ORF">GCM10009836_60830</name>
</gene>
<evidence type="ECO:0000313" key="1">
    <source>
        <dbReference type="EMBL" id="GAA1871785.1"/>
    </source>
</evidence>
<dbReference type="Proteomes" id="UP001500449">
    <property type="component" value="Unassembled WGS sequence"/>
</dbReference>
<keyword evidence="2" id="KW-1185">Reference proteome</keyword>
<evidence type="ECO:0000313" key="2">
    <source>
        <dbReference type="Proteomes" id="UP001500449"/>
    </source>
</evidence>
<sequence length="113" mass="11979">MHPSVGRGLSVVHREADALEDVVPVAGLPDADGSHQRARSSLLLRLGGRSLLSRVRRCTCGRGLRAGCAAVRTAVSTRYHGVARVDIVLVVPRTVERTCDGVLSAMVMVRPAA</sequence>
<comment type="caution">
    <text evidence="1">The sequence shown here is derived from an EMBL/GenBank/DDBJ whole genome shotgun (WGS) entry which is preliminary data.</text>
</comment>
<protein>
    <submittedName>
        <fullName evidence="1">Uncharacterized protein</fullName>
    </submittedName>
</protein>